<protein>
    <submittedName>
        <fullName evidence="8">Methyl-accepting chemotaxis protein</fullName>
    </submittedName>
</protein>
<keyword evidence="5" id="KW-1133">Transmembrane helix</keyword>
<feature type="transmembrane region" description="Helical" evidence="5">
    <location>
        <begin position="190"/>
        <end position="210"/>
    </location>
</feature>
<keyword evidence="9" id="KW-1185">Reference proteome</keyword>
<accession>A0ABZ0Y409</accession>
<dbReference type="Pfam" id="PF12729">
    <property type="entry name" value="4HB_MCP_1"/>
    <property type="match status" value="1"/>
</dbReference>
<evidence type="ECO:0000256" key="2">
    <source>
        <dbReference type="ARBA" id="ARBA00029447"/>
    </source>
</evidence>
<dbReference type="InterPro" id="IPR004089">
    <property type="entry name" value="MCPsignal_dom"/>
</dbReference>
<keyword evidence="3" id="KW-0807">Transducer</keyword>
<dbReference type="Pfam" id="PF00015">
    <property type="entry name" value="MCPsignal"/>
    <property type="match status" value="1"/>
</dbReference>
<dbReference type="InterPro" id="IPR047347">
    <property type="entry name" value="YvaQ-like_sensor"/>
</dbReference>
<dbReference type="PANTHER" id="PTHR43531">
    <property type="entry name" value="PROTEIN ICFG"/>
    <property type="match status" value="1"/>
</dbReference>
<feature type="region of interest" description="Disordered" evidence="4">
    <location>
        <begin position="284"/>
        <end position="328"/>
    </location>
</feature>
<comment type="similarity">
    <text evidence="2">Belongs to the methyl-accepting chemotaxis (MCP) protein family.</text>
</comment>
<dbReference type="PRINTS" id="PR00260">
    <property type="entry name" value="CHEMTRNSDUCR"/>
</dbReference>
<dbReference type="InterPro" id="IPR004090">
    <property type="entry name" value="Chemotax_Me-accpt_rcpt"/>
</dbReference>
<evidence type="ECO:0000256" key="5">
    <source>
        <dbReference type="SAM" id="Phobius"/>
    </source>
</evidence>
<evidence type="ECO:0000313" key="8">
    <source>
        <dbReference type="EMBL" id="WQH06594.1"/>
    </source>
</evidence>
<dbReference type="InterPro" id="IPR051310">
    <property type="entry name" value="MCP_chemotaxis"/>
</dbReference>
<keyword evidence="1" id="KW-0488">Methylation</keyword>
<dbReference type="CDD" id="cd19411">
    <property type="entry name" value="MCP2201-like_sensor"/>
    <property type="match status" value="1"/>
</dbReference>
<dbReference type="CDD" id="cd11386">
    <property type="entry name" value="MCP_signal"/>
    <property type="match status" value="1"/>
</dbReference>
<proteinExistence type="inferred from homology"/>
<dbReference type="RefSeq" id="WP_019920598.1">
    <property type="nucleotide sequence ID" value="NZ_CP140152.1"/>
</dbReference>
<evidence type="ECO:0000256" key="4">
    <source>
        <dbReference type="SAM" id="MobiDB-lite"/>
    </source>
</evidence>
<evidence type="ECO:0000259" key="6">
    <source>
        <dbReference type="PROSITE" id="PS50111"/>
    </source>
</evidence>
<dbReference type="InterPro" id="IPR003660">
    <property type="entry name" value="HAMP_dom"/>
</dbReference>
<keyword evidence="5" id="KW-0472">Membrane</keyword>
<feature type="region of interest" description="Disordered" evidence="4">
    <location>
        <begin position="529"/>
        <end position="575"/>
    </location>
</feature>
<evidence type="ECO:0000256" key="1">
    <source>
        <dbReference type="ARBA" id="ARBA00022481"/>
    </source>
</evidence>
<dbReference type="SMART" id="SM00304">
    <property type="entry name" value="HAMP"/>
    <property type="match status" value="1"/>
</dbReference>
<dbReference type="PROSITE" id="PS50885">
    <property type="entry name" value="HAMP"/>
    <property type="match status" value="1"/>
</dbReference>
<reference evidence="8 9" key="1">
    <citation type="submission" date="2023-11" db="EMBL/GenBank/DDBJ databases">
        <title>MicrobeMod: A computational toolkit for identifying prokaryotic methylation and restriction-modification with nanopore sequencing.</title>
        <authorList>
            <person name="Crits-Christoph A."/>
            <person name="Kang S.C."/>
            <person name="Lee H."/>
            <person name="Ostrov N."/>
        </authorList>
    </citation>
    <scope>NUCLEOTIDE SEQUENCE [LARGE SCALE GENOMIC DNA]</scope>
    <source>
        <strain evidence="8 9">ATCC 25935</strain>
    </source>
</reference>
<dbReference type="Gene3D" id="1.10.287.950">
    <property type="entry name" value="Methyl-accepting chemotaxis protein"/>
    <property type="match status" value="1"/>
</dbReference>
<dbReference type="PROSITE" id="PS50111">
    <property type="entry name" value="CHEMOTAXIS_TRANSDUC_2"/>
    <property type="match status" value="1"/>
</dbReference>
<feature type="compositionally biased region" description="Low complexity" evidence="4">
    <location>
        <begin position="535"/>
        <end position="557"/>
    </location>
</feature>
<dbReference type="SMART" id="SM00283">
    <property type="entry name" value="MA"/>
    <property type="match status" value="1"/>
</dbReference>
<dbReference type="CDD" id="cd06225">
    <property type="entry name" value="HAMP"/>
    <property type="match status" value="1"/>
</dbReference>
<dbReference type="GeneID" id="43162474"/>
<feature type="domain" description="Methyl-accepting transducer" evidence="6">
    <location>
        <begin position="269"/>
        <end position="498"/>
    </location>
</feature>
<evidence type="ECO:0000259" key="7">
    <source>
        <dbReference type="PROSITE" id="PS50885"/>
    </source>
</evidence>
<evidence type="ECO:0000313" key="9">
    <source>
        <dbReference type="Proteomes" id="UP001326110"/>
    </source>
</evidence>
<feature type="compositionally biased region" description="Polar residues" evidence="4">
    <location>
        <begin position="285"/>
        <end position="321"/>
    </location>
</feature>
<keyword evidence="5" id="KW-0812">Transmembrane</keyword>
<dbReference type="SUPFAM" id="SSF58104">
    <property type="entry name" value="Methyl-accepting chemotaxis protein (MCP) signaling domain"/>
    <property type="match status" value="1"/>
</dbReference>
<sequence length="575" mass="60617">MKMSNMRIGMRLGGGFGAVCLLLLSMLIVSNLMMSRINASTDEIVNDRLPKIEATTQILVGVNEVAIALRNMMLTDDLSDRQAQVQRIMATRQLNQAAMDKLEATLKDPRAREMFAQMKIQIGRYRPGQDRLISLVQENRPDDARKFLTTELRPILQDLKQATIALATRQKELSASTAAAAASTFHNSQLLTWSLGAVALALGAAIAYAITVSITRPAQRALAIAQTVAAGDLTSQINVETTDEMGQLLLALKAMNESLAATVGAVRTGTETIATAAKEVASGSMDLSSRTEQQASSLEETASSMEELTSTTKQNADNARQANGLARTASDVAARGGEVIEKVTETMNDINASSAKIADIISVIDGIAFQTNILALNAAVEAARAGEDGRGFAVVASEVRNLAQRSASAAREIKELIDASTIKVADGSALVNQAGNTMREIVTSVQRVTDIMAEISSASAEQTAGIDQINQAVMQMDAVTQQNAALVEQSAAASESMQEQSAALAQAVAVFRLTADPVAVPVRAAASKGKAAPVPRALPAKATTAAPRAKPTQKPAPSSAKPMMAKGGADEWEEF</sequence>
<name>A0ABZ0Y409_9BURK</name>
<gene>
    <name evidence="8" type="ORF">SR858_09805</name>
</gene>
<feature type="domain" description="HAMP" evidence="7">
    <location>
        <begin position="212"/>
        <end position="264"/>
    </location>
</feature>
<dbReference type="EMBL" id="CP140152">
    <property type="protein sequence ID" value="WQH06594.1"/>
    <property type="molecule type" value="Genomic_DNA"/>
</dbReference>
<evidence type="ECO:0000256" key="3">
    <source>
        <dbReference type="PROSITE-ProRule" id="PRU00284"/>
    </source>
</evidence>
<dbReference type="InterPro" id="IPR024478">
    <property type="entry name" value="HlyB_4HB_MCP"/>
</dbReference>
<organism evidence="8 9">
    <name type="scientific">Duganella zoogloeoides</name>
    <dbReference type="NCBI Taxonomy" id="75659"/>
    <lineage>
        <taxon>Bacteria</taxon>
        <taxon>Pseudomonadati</taxon>
        <taxon>Pseudomonadota</taxon>
        <taxon>Betaproteobacteria</taxon>
        <taxon>Burkholderiales</taxon>
        <taxon>Oxalobacteraceae</taxon>
        <taxon>Telluria group</taxon>
        <taxon>Duganella</taxon>
    </lineage>
</organism>
<dbReference type="PANTHER" id="PTHR43531:SF14">
    <property type="entry name" value="METHYL-ACCEPTING CHEMOTAXIS PROTEIN I-RELATED"/>
    <property type="match status" value="1"/>
</dbReference>
<dbReference type="Proteomes" id="UP001326110">
    <property type="component" value="Chromosome"/>
</dbReference>
<dbReference type="Pfam" id="PF00672">
    <property type="entry name" value="HAMP"/>
    <property type="match status" value="1"/>
</dbReference>